<evidence type="ECO:0000313" key="2">
    <source>
        <dbReference type="Proteomes" id="UP000054007"/>
    </source>
</evidence>
<reference evidence="1 2" key="1">
    <citation type="journal article" date="2015" name="Fungal Genet. Biol.">
        <title>Evolution of novel wood decay mechanisms in Agaricales revealed by the genome sequences of Fistulina hepatica and Cylindrobasidium torrendii.</title>
        <authorList>
            <person name="Floudas D."/>
            <person name="Held B.W."/>
            <person name="Riley R."/>
            <person name="Nagy L.G."/>
            <person name="Koehler G."/>
            <person name="Ransdell A.S."/>
            <person name="Younus H."/>
            <person name="Chow J."/>
            <person name="Chiniquy J."/>
            <person name="Lipzen A."/>
            <person name="Tritt A."/>
            <person name="Sun H."/>
            <person name="Haridas S."/>
            <person name="LaButti K."/>
            <person name="Ohm R.A."/>
            <person name="Kues U."/>
            <person name="Blanchette R.A."/>
            <person name="Grigoriev I.V."/>
            <person name="Minto R.E."/>
            <person name="Hibbett D.S."/>
        </authorList>
    </citation>
    <scope>NUCLEOTIDE SEQUENCE [LARGE SCALE GENOMIC DNA]</scope>
    <source>
        <strain evidence="1 2">FP15055 ss-10</strain>
    </source>
</reference>
<proteinExistence type="predicted"/>
<dbReference type="OrthoDB" id="3211402at2759"/>
<dbReference type="AlphaFoldDB" id="A0A0D7ARE3"/>
<gene>
    <name evidence="1" type="ORF">CYLTODRAFT_460296</name>
</gene>
<dbReference type="Proteomes" id="UP000054007">
    <property type="component" value="Unassembled WGS sequence"/>
</dbReference>
<evidence type="ECO:0000313" key="1">
    <source>
        <dbReference type="EMBL" id="KIY60923.1"/>
    </source>
</evidence>
<protein>
    <submittedName>
        <fullName evidence="1">Uncharacterized protein</fullName>
    </submittedName>
</protein>
<name>A0A0D7ARE3_9AGAR</name>
<accession>A0A0D7ARE3</accession>
<dbReference type="EMBL" id="KN881153">
    <property type="protein sequence ID" value="KIY60923.1"/>
    <property type="molecule type" value="Genomic_DNA"/>
</dbReference>
<sequence>MSGKHHGWIGEVSKEAIQKIYWGPKHGKNTSKDPNCVVHNIIAHKIIPERYAQDKAKAIKCVGALKTLMEKTFKKHSLRLTGTGSGVIDDVLYIRTEGPDNKTDQCAQNIWNKIIKDWPYFCDLWKIWSTKPNLIPICNSMGVGPGGPQTVMAQRDPPSSPTGSIARTPLDKNIASLRDHEPHLPGSAAAASAAF</sequence>
<organism evidence="1 2">
    <name type="scientific">Cylindrobasidium torrendii FP15055 ss-10</name>
    <dbReference type="NCBI Taxonomy" id="1314674"/>
    <lineage>
        <taxon>Eukaryota</taxon>
        <taxon>Fungi</taxon>
        <taxon>Dikarya</taxon>
        <taxon>Basidiomycota</taxon>
        <taxon>Agaricomycotina</taxon>
        <taxon>Agaricomycetes</taxon>
        <taxon>Agaricomycetidae</taxon>
        <taxon>Agaricales</taxon>
        <taxon>Marasmiineae</taxon>
        <taxon>Physalacriaceae</taxon>
        <taxon>Cylindrobasidium</taxon>
    </lineage>
</organism>
<keyword evidence="2" id="KW-1185">Reference proteome</keyword>